<evidence type="ECO:0008006" key="9">
    <source>
        <dbReference type="Google" id="ProtNLM"/>
    </source>
</evidence>
<evidence type="ECO:0000313" key="8">
    <source>
        <dbReference type="EMBL" id="CEK83243.1"/>
    </source>
</evidence>
<feature type="compositionally biased region" description="Basic and acidic residues" evidence="6">
    <location>
        <begin position="252"/>
        <end position="266"/>
    </location>
</feature>
<comment type="similarity">
    <text evidence="2">Belongs to the SLC13A/DASS transporter (TC 2.A.47) family. NADC subfamily.</text>
</comment>
<feature type="transmembrane region" description="Helical" evidence="7">
    <location>
        <begin position="43"/>
        <end position="71"/>
    </location>
</feature>
<dbReference type="GO" id="GO:0015138">
    <property type="term" value="F:fumarate transmembrane transporter activity"/>
    <property type="evidence" value="ECO:0007669"/>
    <property type="project" value="TreeGrafter"/>
</dbReference>
<keyword evidence="3 7" id="KW-0812">Transmembrane</keyword>
<feature type="transmembrane region" description="Helical" evidence="7">
    <location>
        <begin position="12"/>
        <end position="31"/>
    </location>
</feature>
<gene>
    <name evidence="8" type="primary">ORF136025</name>
</gene>
<organism evidence="8">
    <name type="scientific">Arion vulgaris</name>
    <dbReference type="NCBI Taxonomy" id="1028688"/>
    <lineage>
        <taxon>Eukaryota</taxon>
        <taxon>Metazoa</taxon>
        <taxon>Spiralia</taxon>
        <taxon>Lophotrochozoa</taxon>
        <taxon>Mollusca</taxon>
        <taxon>Gastropoda</taxon>
        <taxon>Heterobranchia</taxon>
        <taxon>Euthyneura</taxon>
        <taxon>Panpulmonata</taxon>
        <taxon>Eupulmonata</taxon>
        <taxon>Stylommatophora</taxon>
        <taxon>Helicina</taxon>
        <taxon>Arionoidea</taxon>
        <taxon>Arionidae</taxon>
        <taxon>Arion</taxon>
    </lineage>
</organism>
<evidence type="ECO:0000256" key="7">
    <source>
        <dbReference type="SAM" id="Phobius"/>
    </source>
</evidence>
<feature type="transmembrane region" description="Helical" evidence="7">
    <location>
        <begin position="320"/>
        <end position="344"/>
    </location>
</feature>
<feature type="transmembrane region" description="Helical" evidence="7">
    <location>
        <begin position="511"/>
        <end position="529"/>
    </location>
</feature>
<evidence type="ECO:0000256" key="2">
    <source>
        <dbReference type="ARBA" id="ARBA00006772"/>
    </source>
</evidence>
<name>A0A0B7AQT9_9EUPU</name>
<sequence>MTLLKSVKATWSTLVVLLTPILLCPLVFPYFETSQESKCASIIILMAVFWITEALPLPVTSLLPIALCPLLGITSSSHICKAFFGDVTFLLVGGIMTAIAIEECGLHKRLALKILMTIGVEPRRLMLGIMLTTAFLSMWISNTATSAMMMPITRALLIKLFSANKTTQQQLNTDIERNGKDPDIRSRDGKSPTEDSIFSFPVNTSLFENKYTFPKEDSSNEESIELHKLQVPIITVLEIRNKSPKQPSNQDSQHRGDHDSAQHEGSGHNNSWKQQEKQDLQDNGVDRPFVIHKEDSLDDNEEDDYTLKTLDPHGQTMLKAFSLCVCYSANIGGMGTLTGTAANMVLSKMAADMSKTSLVTFSNWLGFGFPVSVITLICCYIWMNIYVFGLRNTFTCKSVATKDEIRFASETIKQEYTKLGKIRFNEVIVLIHFLILVLLWLTREPGSGQGWTLLFQDKYVSDGSVAMAIAISLFIFPNEIPNIPFFRCKGDTNSSKPKPSILLWKQVSRKFPWGVLLLLGGGFALSEASKVSGLSTAISKRLLFIRNLPVWSASLVVTVLTSLVTEITSNTVVVMLVLPILKDIAVVLNVNPMYLMLPATLAGSLAFMLPVATPANTLVFSYGDLRIIDMIKPGAVLNVIGVLVIFLAVNTWGYPLFDLGTVPLWALSGGVPGDVANFTISPAFRNYTEAS</sequence>
<dbReference type="PANTHER" id="PTHR10283:SF82">
    <property type="entry name" value="SOLUTE CARRIER FAMILY 13 MEMBER 2"/>
    <property type="match status" value="1"/>
</dbReference>
<keyword evidence="4 7" id="KW-1133">Transmembrane helix</keyword>
<proteinExistence type="inferred from homology"/>
<evidence type="ECO:0000256" key="4">
    <source>
        <dbReference type="ARBA" id="ARBA00022989"/>
    </source>
</evidence>
<dbReference type="GO" id="GO:0017153">
    <property type="term" value="F:sodium:dicarboxylate symporter activity"/>
    <property type="evidence" value="ECO:0007669"/>
    <property type="project" value="TreeGrafter"/>
</dbReference>
<dbReference type="EMBL" id="HACG01036378">
    <property type="protein sequence ID" value="CEK83243.1"/>
    <property type="molecule type" value="Transcribed_RNA"/>
</dbReference>
<comment type="subcellular location">
    <subcellularLocation>
        <location evidence="1">Membrane</location>
        <topology evidence="1">Multi-pass membrane protein</topology>
    </subcellularLocation>
</comment>
<evidence type="ECO:0000256" key="3">
    <source>
        <dbReference type="ARBA" id="ARBA00022692"/>
    </source>
</evidence>
<evidence type="ECO:0000256" key="5">
    <source>
        <dbReference type="ARBA" id="ARBA00023136"/>
    </source>
</evidence>
<feature type="transmembrane region" description="Helical" evidence="7">
    <location>
        <begin position="601"/>
        <end position="623"/>
    </location>
</feature>
<dbReference type="GO" id="GO:0015139">
    <property type="term" value="F:alpha-ketoglutarate transmembrane transporter activity"/>
    <property type="evidence" value="ECO:0007669"/>
    <property type="project" value="TreeGrafter"/>
</dbReference>
<accession>A0A0B7AQT9</accession>
<protein>
    <recommendedName>
        <fullName evidence="9">Citrate transporter-like domain-containing protein</fullName>
    </recommendedName>
</protein>
<dbReference type="AlphaFoldDB" id="A0A0B7AQT9"/>
<dbReference type="GO" id="GO:0005886">
    <property type="term" value="C:plasma membrane"/>
    <property type="evidence" value="ECO:0007669"/>
    <property type="project" value="TreeGrafter"/>
</dbReference>
<dbReference type="GO" id="GO:0071285">
    <property type="term" value="P:cellular response to lithium ion"/>
    <property type="evidence" value="ECO:0007669"/>
    <property type="project" value="TreeGrafter"/>
</dbReference>
<feature type="transmembrane region" description="Helical" evidence="7">
    <location>
        <begin position="125"/>
        <end position="144"/>
    </location>
</feature>
<dbReference type="GO" id="GO:0015141">
    <property type="term" value="F:succinate transmembrane transporter activity"/>
    <property type="evidence" value="ECO:0007669"/>
    <property type="project" value="TreeGrafter"/>
</dbReference>
<evidence type="ECO:0000256" key="1">
    <source>
        <dbReference type="ARBA" id="ARBA00004141"/>
    </source>
</evidence>
<feature type="compositionally biased region" description="Basic and acidic residues" evidence="6">
    <location>
        <begin position="174"/>
        <end position="193"/>
    </location>
</feature>
<evidence type="ECO:0000256" key="6">
    <source>
        <dbReference type="SAM" id="MobiDB-lite"/>
    </source>
</evidence>
<feature type="transmembrane region" description="Helical" evidence="7">
    <location>
        <begin position="550"/>
        <end position="581"/>
    </location>
</feature>
<feature type="transmembrane region" description="Helical" evidence="7">
    <location>
        <begin position="83"/>
        <end position="101"/>
    </location>
</feature>
<reference evidence="8" key="1">
    <citation type="submission" date="2014-12" db="EMBL/GenBank/DDBJ databases">
        <title>Insight into the proteome of Arion vulgaris.</title>
        <authorList>
            <person name="Aradska J."/>
            <person name="Bulat T."/>
            <person name="Smidak R."/>
            <person name="Sarate P."/>
            <person name="Gangsoo J."/>
            <person name="Sialana F."/>
            <person name="Bilban M."/>
            <person name="Lubec G."/>
        </authorList>
    </citation>
    <scope>NUCLEOTIDE SEQUENCE</scope>
    <source>
        <tissue evidence="8">Skin</tissue>
    </source>
</reference>
<feature type="region of interest" description="Disordered" evidence="6">
    <location>
        <begin position="169"/>
        <end position="197"/>
    </location>
</feature>
<feature type="transmembrane region" description="Helical" evidence="7">
    <location>
        <begin position="422"/>
        <end position="441"/>
    </location>
</feature>
<feature type="transmembrane region" description="Helical" evidence="7">
    <location>
        <begin position="364"/>
        <end position="388"/>
    </location>
</feature>
<keyword evidence="5 7" id="KW-0472">Membrane</keyword>
<feature type="region of interest" description="Disordered" evidence="6">
    <location>
        <begin position="240"/>
        <end position="285"/>
    </location>
</feature>
<dbReference type="InterPro" id="IPR001898">
    <property type="entry name" value="SLC13A/DASS"/>
</dbReference>
<feature type="transmembrane region" description="Helical" evidence="7">
    <location>
        <begin position="635"/>
        <end position="657"/>
    </location>
</feature>
<dbReference type="Pfam" id="PF00939">
    <property type="entry name" value="Na_sulph_symp"/>
    <property type="match status" value="1"/>
</dbReference>
<dbReference type="PANTHER" id="PTHR10283">
    <property type="entry name" value="SOLUTE CARRIER FAMILY 13 MEMBER"/>
    <property type="match status" value="1"/>
</dbReference>